<dbReference type="Proteomes" id="UP000315971">
    <property type="component" value="Unassembled WGS sequence"/>
</dbReference>
<reference evidence="1 2" key="1">
    <citation type="submission" date="2017-05" db="EMBL/GenBank/DDBJ databases">
        <authorList>
            <person name="Varghese N."/>
            <person name="Submissions S."/>
        </authorList>
    </citation>
    <scope>NUCLEOTIDE SEQUENCE [LARGE SCALE GENOMIC DNA]</scope>
    <source>
        <strain evidence="1 2">DSM 21342</strain>
    </source>
</reference>
<organism evidence="1 2">
    <name type="scientific">Solitalea koreensis</name>
    <dbReference type="NCBI Taxonomy" id="543615"/>
    <lineage>
        <taxon>Bacteria</taxon>
        <taxon>Pseudomonadati</taxon>
        <taxon>Bacteroidota</taxon>
        <taxon>Sphingobacteriia</taxon>
        <taxon>Sphingobacteriales</taxon>
        <taxon>Sphingobacteriaceae</taxon>
        <taxon>Solitalea</taxon>
    </lineage>
</organism>
<name>A0A521BAV4_9SPHI</name>
<keyword evidence="2" id="KW-1185">Reference proteome</keyword>
<evidence type="ECO:0000313" key="2">
    <source>
        <dbReference type="Proteomes" id="UP000315971"/>
    </source>
</evidence>
<protein>
    <submittedName>
        <fullName evidence="1">Uncharacterized protein</fullName>
    </submittedName>
</protein>
<proteinExistence type="predicted"/>
<accession>A0A521BAV4</accession>
<gene>
    <name evidence="1" type="ORF">SAMN06265350_10250</name>
</gene>
<dbReference type="RefSeq" id="WP_142601470.1">
    <property type="nucleotide sequence ID" value="NZ_FXSZ01000002.1"/>
</dbReference>
<dbReference type="AlphaFoldDB" id="A0A521BAV4"/>
<sequence length="100" mass="11561">MLRNWVQYIMLFTLFTIIGNEVTTIVHGVLNASIVLVEDLQDEHDNKLVKKKAFEEKFFSDHLHARIRKITSITLALNVNQSSWYTQPVIEKIVPPPDLS</sequence>
<dbReference type="EMBL" id="FXSZ01000002">
    <property type="protein sequence ID" value="SMO44203.1"/>
    <property type="molecule type" value="Genomic_DNA"/>
</dbReference>
<evidence type="ECO:0000313" key="1">
    <source>
        <dbReference type="EMBL" id="SMO44203.1"/>
    </source>
</evidence>